<evidence type="ECO:0000256" key="2">
    <source>
        <dbReference type="ARBA" id="ARBA00004496"/>
    </source>
</evidence>
<accession>S0FB22</accession>
<comment type="function">
    <text evidence="8">Also involved in hydrogenase metallocenter assembly, probably by participating in the nickel insertion step. This function in hydrogenase biosynthesis requires chaperone activity and the presence of the metal-binding domain, but not PPIase activity.</text>
</comment>
<evidence type="ECO:0000256" key="9">
    <source>
        <dbReference type="PROSITE-ProRule" id="PRU00277"/>
    </source>
</evidence>
<dbReference type="EMBL" id="ACBW01000093">
    <property type="protein sequence ID" value="EEF75711.1"/>
    <property type="molecule type" value="Genomic_DNA"/>
</dbReference>
<keyword evidence="13" id="KW-1185">Reference proteome</keyword>
<dbReference type="PROSITE" id="PS50059">
    <property type="entry name" value="FKBP_PPIASE"/>
    <property type="match status" value="1"/>
</dbReference>
<comment type="similarity">
    <text evidence="3 10">Belongs to the FKBP-type PPIase family.</text>
</comment>
<keyword evidence="4" id="KW-0963">Cytoplasm</keyword>
<proteinExistence type="inferred from homology"/>
<reference evidence="12 13" key="1">
    <citation type="submission" date="2008-12" db="EMBL/GenBank/DDBJ databases">
        <authorList>
            <person name="Fulton L."/>
            <person name="Clifton S."/>
            <person name="Fulton B."/>
            <person name="Xu J."/>
            <person name="Minx P."/>
            <person name="Pepin K.H."/>
            <person name="Johnson M."/>
            <person name="Bhonagiri V."/>
            <person name="Nash W.E."/>
            <person name="Mardis E.R."/>
            <person name="Wilson R.K."/>
        </authorList>
    </citation>
    <scope>NUCLEOTIDE SEQUENCE [LARGE SCALE GENOMIC DNA]</scope>
    <source>
        <strain evidence="12 13">DSM 18228</strain>
    </source>
</reference>
<dbReference type="GO" id="GO:0003755">
    <property type="term" value="F:peptidyl-prolyl cis-trans isomerase activity"/>
    <property type="evidence" value="ECO:0007669"/>
    <property type="project" value="UniProtKB-UniRule"/>
</dbReference>
<evidence type="ECO:0000256" key="5">
    <source>
        <dbReference type="ARBA" id="ARBA00023110"/>
    </source>
</evidence>
<evidence type="ECO:0000256" key="7">
    <source>
        <dbReference type="ARBA" id="ARBA00023235"/>
    </source>
</evidence>
<evidence type="ECO:0000256" key="6">
    <source>
        <dbReference type="ARBA" id="ARBA00023186"/>
    </source>
</evidence>
<dbReference type="PANTHER" id="PTHR47861">
    <property type="entry name" value="FKBP-TYPE PEPTIDYL-PROLYL CIS-TRANS ISOMERASE SLYD"/>
    <property type="match status" value="1"/>
</dbReference>
<evidence type="ECO:0000259" key="11">
    <source>
        <dbReference type="PROSITE" id="PS50059"/>
    </source>
</evidence>
<evidence type="ECO:0000256" key="8">
    <source>
        <dbReference type="ARBA" id="ARBA00037071"/>
    </source>
</evidence>
<evidence type="ECO:0000313" key="13">
    <source>
        <dbReference type="Proteomes" id="UP000014073"/>
    </source>
</evidence>
<dbReference type="HOGENOM" id="CLU_098197_0_0_10"/>
<keyword evidence="7 9" id="KW-0413">Isomerase</keyword>
<dbReference type="Gene3D" id="3.10.50.40">
    <property type="match status" value="1"/>
</dbReference>
<keyword evidence="5 9" id="KW-0697">Rotamase</keyword>
<dbReference type="InterPro" id="IPR046357">
    <property type="entry name" value="PPIase_dom_sf"/>
</dbReference>
<dbReference type="GO" id="GO:0042026">
    <property type="term" value="P:protein refolding"/>
    <property type="evidence" value="ECO:0007669"/>
    <property type="project" value="UniProtKB-ARBA"/>
</dbReference>
<name>S0FB22_9BACT</name>
<gene>
    <name evidence="12" type="ORF">BACCOPRO_01202</name>
</gene>
<dbReference type="AlphaFoldDB" id="S0FB22"/>
<dbReference type="GO" id="GO:0005737">
    <property type="term" value="C:cytoplasm"/>
    <property type="evidence" value="ECO:0007669"/>
    <property type="project" value="UniProtKB-SubCell"/>
</dbReference>
<organism evidence="12 13">
    <name type="scientific">Phocaeicola coprophilus DSM 18228 = JCM 13818</name>
    <dbReference type="NCBI Taxonomy" id="547042"/>
    <lineage>
        <taxon>Bacteria</taxon>
        <taxon>Pseudomonadati</taxon>
        <taxon>Bacteroidota</taxon>
        <taxon>Bacteroidia</taxon>
        <taxon>Bacteroidales</taxon>
        <taxon>Bacteroidaceae</taxon>
        <taxon>Phocaeicola</taxon>
    </lineage>
</organism>
<dbReference type="PANTHER" id="PTHR47861:SF3">
    <property type="entry name" value="FKBP-TYPE PEPTIDYL-PROLYL CIS-TRANS ISOMERASE SLYD"/>
    <property type="match status" value="1"/>
</dbReference>
<evidence type="ECO:0000313" key="12">
    <source>
        <dbReference type="EMBL" id="EEF75711.1"/>
    </source>
</evidence>
<feature type="domain" description="PPIase FKBP-type" evidence="11">
    <location>
        <begin position="22"/>
        <end position="101"/>
    </location>
</feature>
<comment type="caution">
    <text evidence="12">The sequence shown here is derived from an EMBL/GenBank/DDBJ whole genome shotgun (WGS) entry which is preliminary data.</text>
</comment>
<dbReference type="SUPFAM" id="SSF54534">
    <property type="entry name" value="FKBP-like"/>
    <property type="match status" value="1"/>
</dbReference>
<dbReference type="Pfam" id="PF00254">
    <property type="entry name" value="FKBP_C"/>
    <property type="match status" value="1"/>
</dbReference>
<dbReference type="EC" id="5.2.1.8" evidence="10"/>
<evidence type="ECO:0000256" key="1">
    <source>
        <dbReference type="ARBA" id="ARBA00000971"/>
    </source>
</evidence>
<keyword evidence="6" id="KW-0143">Chaperone</keyword>
<dbReference type="InterPro" id="IPR001179">
    <property type="entry name" value="PPIase_FKBP_dom"/>
</dbReference>
<sequence>MSSSYLCEEFIHFLFKLTIMENKYITVAYKLYTLTDGKKELLEEAPADHPFQFISGIGYTLDRFEKEITALEKGSNFSFTIPCKEAYGERDEDNVRQVPKSMFNGADGKFDSENIFPGNIIMLNDAEGNHFYANVGEITEDKVVLDLNHPHAGKDLTFEGTIIEMRPATNKEIESLLNMMSGDGCSGGCEGCGGGCGGHEEGCGGHGHHHDEDGCCGGGCGHCH</sequence>
<evidence type="ECO:0000256" key="4">
    <source>
        <dbReference type="ARBA" id="ARBA00022490"/>
    </source>
</evidence>
<dbReference type="Proteomes" id="UP000014073">
    <property type="component" value="Unassembled WGS sequence"/>
</dbReference>
<evidence type="ECO:0000256" key="3">
    <source>
        <dbReference type="ARBA" id="ARBA00006577"/>
    </source>
</evidence>
<evidence type="ECO:0000256" key="10">
    <source>
        <dbReference type="RuleBase" id="RU003915"/>
    </source>
</evidence>
<dbReference type="eggNOG" id="COG1047">
    <property type="taxonomic scope" value="Bacteria"/>
</dbReference>
<comment type="catalytic activity">
    <reaction evidence="1 9 10">
        <text>[protein]-peptidylproline (omega=180) = [protein]-peptidylproline (omega=0)</text>
        <dbReference type="Rhea" id="RHEA:16237"/>
        <dbReference type="Rhea" id="RHEA-COMP:10747"/>
        <dbReference type="Rhea" id="RHEA-COMP:10748"/>
        <dbReference type="ChEBI" id="CHEBI:83833"/>
        <dbReference type="ChEBI" id="CHEBI:83834"/>
        <dbReference type="EC" id="5.2.1.8"/>
    </reaction>
</comment>
<dbReference type="STRING" id="547042.BACCOPRO_01202"/>
<comment type="subcellular location">
    <subcellularLocation>
        <location evidence="2">Cytoplasm</location>
    </subcellularLocation>
</comment>
<protein>
    <recommendedName>
        <fullName evidence="10">Peptidyl-prolyl cis-trans isomerase</fullName>
        <ecNumber evidence="10">5.2.1.8</ecNumber>
    </recommendedName>
</protein>